<feature type="transmembrane region" description="Helical" evidence="1">
    <location>
        <begin position="12"/>
        <end position="31"/>
    </location>
</feature>
<name>A0ABM9EN53_9BACI</name>
<keyword evidence="1" id="KW-1133">Transmembrane helix</keyword>
<keyword evidence="1" id="KW-0472">Membrane</keyword>
<dbReference type="EMBL" id="CALBWS010000005">
    <property type="protein sequence ID" value="CAH2714053.1"/>
    <property type="molecule type" value="Genomic_DNA"/>
</dbReference>
<organism evidence="2 3">
    <name type="scientific">Neobacillus rhizosphaerae</name>
    <dbReference type="NCBI Taxonomy" id="2880965"/>
    <lineage>
        <taxon>Bacteria</taxon>
        <taxon>Bacillati</taxon>
        <taxon>Bacillota</taxon>
        <taxon>Bacilli</taxon>
        <taxon>Bacillales</taxon>
        <taxon>Bacillaceae</taxon>
        <taxon>Neobacillus</taxon>
    </lineage>
</organism>
<protein>
    <submittedName>
        <fullName evidence="2">Uncharacterized protein</fullName>
    </submittedName>
</protein>
<dbReference type="Proteomes" id="UP000838308">
    <property type="component" value="Unassembled WGS sequence"/>
</dbReference>
<dbReference type="RefSeq" id="WP_248734389.1">
    <property type="nucleotide sequence ID" value="NZ_CALBWS010000005.1"/>
</dbReference>
<evidence type="ECO:0000256" key="1">
    <source>
        <dbReference type="SAM" id="Phobius"/>
    </source>
</evidence>
<reference evidence="2" key="1">
    <citation type="submission" date="2022-04" db="EMBL/GenBank/DDBJ databases">
        <authorList>
            <person name="Criscuolo A."/>
        </authorList>
    </citation>
    <scope>NUCLEOTIDE SEQUENCE</scope>
    <source>
        <strain evidence="2">CIP111895</strain>
    </source>
</reference>
<evidence type="ECO:0000313" key="2">
    <source>
        <dbReference type="EMBL" id="CAH2714053.1"/>
    </source>
</evidence>
<evidence type="ECO:0000313" key="3">
    <source>
        <dbReference type="Proteomes" id="UP000838308"/>
    </source>
</evidence>
<accession>A0ABM9EN53</accession>
<comment type="caution">
    <text evidence="2">The sequence shown here is derived from an EMBL/GenBank/DDBJ whole genome shotgun (WGS) entry which is preliminary data.</text>
</comment>
<keyword evidence="1" id="KW-0812">Transmembrane</keyword>
<gene>
    <name evidence="2" type="ORF">BACCIP111895_01207</name>
</gene>
<keyword evidence="3" id="KW-1185">Reference proteome</keyword>
<proteinExistence type="predicted"/>
<sequence>MKNLLNPKKLMTISIVVTGFLAASFIGALFWNKSAGVATYEEYLNVIKEPYQLLYSNLQALPEHPTEAAVYRIYDQFDRDVHQVKISSHAEKKVEENYKQLIELPETFKEDYDRSAYKYSTLIGQTSHVKMILEYLDGK</sequence>